<feature type="domain" description="PTS EIIA type-1" evidence="8">
    <location>
        <begin position="77"/>
        <end position="182"/>
    </location>
</feature>
<evidence type="ECO:0000259" key="8">
    <source>
        <dbReference type="PROSITE" id="PS51093"/>
    </source>
</evidence>
<feature type="region of interest" description="Disordered" evidence="7">
    <location>
        <begin position="1"/>
        <end position="53"/>
    </location>
</feature>
<comment type="subcellular location">
    <subcellularLocation>
        <location evidence="1">Cytoplasm</location>
    </subcellularLocation>
</comment>
<dbReference type="PANTHER" id="PTHR45008:SF1">
    <property type="entry name" value="PTS SYSTEM GLUCOSE-SPECIFIC EIIA COMPONENT"/>
    <property type="match status" value="1"/>
</dbReference>
<dbReference type="Pfam" id="PF00358">
    <property type="entry name" value="PTS_EIIA_1"/>
    <property type="match status" value="1"/>
</dbReference>
<protein>
    <submittedName>
        <fullName evidence="9">PTS glucose transporter subunit IIA</fullName>
    </submittedName>
</protein>
<reference evidence="9 10" key="1">
    <citation type="submission" date="2018-06" db="EMBL/GenBank/DDBJ databases">
        <title>Whole genome sequencing of a novel hydrocarbon degrading bacterial strain, PW21 isolated from oil contaminated produced water sample.</title>
        <authorList>
            <person name="Nagkirti P."/>
            <person name="Shaikh A."/>
            <person name="Gowdaman V."/>
            <person name="Engineer A.E."/>
            <person name="Dagar S."/>
            <person name="Dhakephalkar P.K."/>
        </authorList>
    </citation>
    <scope>NUCLEOTIDE SEQUENCE [LARGE SCALE GENOMIC DNA]</scope>
    <source>
        <strain evidence="9 10">PW21</strain>
    </source>
</reference>
<dbReference type="PROSITE" id="PS00371">
    <property type="entry name" value="PTS_EIIA_TYPE_1_HIS"/>
    <property type="match status" value="1"/>
</dbReference>
<evidence type="ECO:0000256" key="3">
    <source>
        <dbReference type="ARBA" id="ARBA00022597"/>
    </source>
</evidence>
<dbReference type="GO" id="GO:0005737">
    <property type="term" value="C:cytoplasm"/>
    <property type="evidence" value="ECO:0007669"/>
    <property type="project" value="UniProtKB-SubCell"/>
</dbReference>
<evidence type="ECO:0000256" key="7">
    <source>
        <dbReference type="SAM" id="MobiDB-lite"/>
    </source>
</evidence>
<organism evidence="9 10">
    <name type="scientific">Xylanimonas oleitrophica</name>
    <dbReference type="NCBI Taxonomy" id="2607479"/>
    <lineage>
        <taxon>Bacteria</taxon>
        <taxon>Bacillati</taxon>
        <taxon>Actinomycetota</taxon>
        <taxon>Actinomycetes</taxon>
        <taxon>Micrococcales</taxon>
        <taxon>Promicromonosporaceae</taxon>
        <taxon>Xylanimonas</taxon>
    </lineage>
</organism>
<sequence>MHHPPAGGGGRPRSRGREGAQGRRGHRRHAGGLGRAGHRGHRGRHPGLGHRGPALTGRLAVVAPVAGTVIPLAEIPDPVFSAGLVGPGSAVAPDPAAGGRAVAPVTGTVVKLHPHAYVVAAPDGRGVLVHLGIDTVQLHGEGFELHVAEGDTVEAGQHLVTWDPAAVRSGGRSPVVPVVALDAAADALDDVAAVGTALTTTDVLFSVAPR</sequence>
<feature type="compositionally biased region" description="Gly residues" evidence="7">
    <location>
        <begin position="1"/>
        <end position="11"/>
    </location>
</feature>
<keyword evidence="4" id="KW-0808">Transferase</keyword>
<keyword evidence="6" id="KW-0418">Kinase</keyword>
<dbReference type="PANTHER" id="PTHR45008">
    <property type="entry name" value="PTS SYSTEM GLUCOSE-SPECIFIC EIIA COMPONENT"/>
    <property type="match status" value="1"/>
</dbReference>
<dbReference type="InterPro" id="IPR050890">
    <property type="entry name" value="PTS_EIIA_component"/>
</dbReference>
<dbReference type="EMBL" id="QKWH01000004">
    <property type="protein sequence ID" value="PZR53446.1"/>
    <property type="molecule type" value="Genomic_DNA"/>
</dbReference>
<evidence type="ECO:0000256" key="2">
    <source>
        <dbReference type="ARBA" id="ARBA00022448"/>
    </source>
</evidence>
<dbReference type="Gene3D" id="2.70.70.10">
    <property type="entry name" value="Glucose Permease (Domain IIA)"/>
    <property type="match status" value="1"/>
</dbReference>
<dbReference type="Proteomes" id="UP000248783">
    <property type="component" value="Unassembled WGS sequence"/>
</dbReference>
<evidence type="ECO:0000313" key="9">
    <source>
        <dbReference type="EMBL" id="PZR53446.1"/>
    </source>
</evidence>
<feature type="compositionally biased region" description="Basic residues" evidence="7">
    <location>
        <begin position="23"/>
        <end position="48"/>
    </location>
</feature>
<dbReference type="InterPro" id="IPR001127">
    <property type="entry name" value="PTS_EIIA_1_perm"/>
</dbReference>
<proteinExistence type="predicted"/>
<evidence type="ECO:0000256" key="1">
    <source>
        <dbReference type="ARBA" id="ARBA00004496"/>
    </source>
</evidence>
<evidence type="ECO:0000256" key="5">
    <source>
        <dbReference type="ARBA" id="ARBA00022683"/>
    </source>
</evidence>
<dbReference type="InterPro" id="IPR011055">
    <property type="entry name" value="Dup_hybrid_motif"/>
</dbReference>
<name>A0A2W5WYP1_9MICO</name>
<dbReference type="AlphaFoldDB" id="A0A2W5WYP1"/>
<evidence type="ECO:0000256" key="6">
    <source>
        <dbReference type="ARBA" id="ARBA00022777"/>
    </source>
</evidence>
<evidence type="ECO:0000256" key="4">
    <source>
        <dbReference type="ARBA" id="ARBA00022679"/>
    </source>
</evidence>
<evidence type="ECO:0000313" key="10">
    <source>
        <dbReference type="Proteomes" id="UP000248783"/>
    </source>
</evidence>
<dbReference type="PROSITE" id="PS51093">
    <property type="entry name" value="PTS_EIIA_TYPE_1"/>
    <property type="match status" value="1"/>
</dbReference>
<keyword evidence="2" id="KW-0813">Transport</keyword>
<keyword evidence="5" id="KW-0598">Phosphotransferase system</keyword>
<keyword evidence="3 9" id="KW-0762">Sugar transport</keyword>
<dbReference type="SUPFAM" id="SSF51261">
    <property type="entry name" value="Duplicated hybrid motif"/>
    <property type="match status" value="1"/>
</dbReference>
<comment type="caution">
    <text evidence="9">The sequence shown here is derived from an EMBL/GenBank/DDBJ whole genome shotgun (WGS) entry which is preliminary data.</text>
</comment>
<accession>A0A2W5WYP1</accession>
<dbReference type="GO" id="GO:0009401">
    <property type="term" value="P:phosphoenolpyruvate-dependent sugar phosphotransferase system"/>
    <property type="evidence" value="ECO:0007669"/>
    <property type="project" value="UniProtKB-KW"/>
</dbReference>
<dbReference type="NCBIfam" id="TIGR00830">
    <property type="entry name" value="PTBA"/>
    <property type="match status" value="1"/>
</dbReference>
<gene>
    <name evidence="9" type="ORF">DNL40_08040</name>
</gene>
<keyword evidence="10" id="KW-1185">Reference proteome</keyword>
<dbReference type="GO" id="GO:0016301">
    <property type="term" value="F:kinase activity"/>
    <property type="evidence" value="ECO:0007669"/>
    <property type="project" value="UniProtKB-KW"/>
</dbReference>